<proteinExistence type="predicted"/>
<evidence type="ECO:0000256" key="1">
    <source>
        <dbReference type="ARBA" id="ARBA00022741"/>
    </source>
</evidence>
<keyword evidence="7" id="KW-1185">Reference proteome</keyword>
<dbReference type="Pfam" id="PF07724">
    <property type="entry name" value="AAA_2"/>
    <property type="match status" value="1"/>
</dbReference>
<dbReference type="InterPro" id="IPR027417">
    <property type="entry name" value="P-loop_NTPase"/>
</dbReference>
<comment type="caution">
    <text evidence="6">The sequence shown here is derived from an EMBL/GenBank/DDBJ whole genome shotgun (WGS) entry which is preliminary data.</text>
</comment>
<gene>
    <name evidence="6" type="ORF">IE077_004209</name>
</gene>
<dbReference type="InterPro" id="IPR019489">
    <property type="entry name" value="Clp_ATPase_C"/>
</dbReference>
<feature type="domain" description="Clp ATPase C-terminal" evidence="5">
    <location>
        <begin position="356"/>
        <end position="449"/>
    </location>
</feature>
<dbReference type="Proteomes" id="UP000823046">
    <property type="component" value="Unassembled WGS sequence"/>
</dbReference>
<dbReference type="InterPro" id="IPR028299">
    <property type="entry name" value="ClpA/B_CS2"/>
</dbReference>
<dbReference type="CDD" id="cd19499">
    <property type="entry name" value="RecA-like_ClpB_Hsp104-like"/>
    <property type="match status" value="1"/>
</dbReference>
<evidence type="ECO:0000313" key="7">
    <source>
        <dbReference type="Proteomes" id="UP000823046"/>
    </source>
</evidence>
<dbReference type="Pfam" id="PF10431">
    <property type="entry name" value="ClpB_D2-small"/>
    <property type="match status" value="1"/>
</dbReference>
<keyword evidence="2" id="KW-0067">ATP-binding</keyword>
<keyword evidence="1" id="KW-0547">Nucleotide-binding</keyword>
<evidence type="ECO:0000259" key="4">
    <source>
        <dbReference type="SMART" id="SM00382"/>
    </source>
</evidence>
<dbReference type="InterPro" id="IPR050130">
    <property type="entry name" value="ClpA_ClpB"/>
</dbReference>
<dbReference type="Gene3D" id="1.10.8.60">
    <property type="match status" value="1"/>
</dbReference>
<dbReference type="PRINTS" id="PR00300">
    <property type="entry name" value="CLPPROTEASEA"/>
</dbReference>
<dbReference type="InterPro" id="IPR003593">
    <property type="entry name" value="AAA+_ATPase"/>
</dbReference>
<keyword evidence="3" id="KW-0143">Chaperone</keyword>
<dbReference type="InterPro" id="IPR001270">
    <property type="entry name" value="ClpA/B"/>
</dbReference>
<evidence type="ECO:0000256" key="2">
    <source>
        <dbReference type="ARBA" id="ARBA00022840"/>
    </source>
</evidence>
<accession>A0ABQ7J666</accession>
<dbReference type="PANTHER" id="PTHR11638:SF18">
    <property type="entry name" value="HEAT SHOCK PROTEIN 104"/>
    <property type="match status" value="1"/>
</dbReference>
<dbReference type="SUPFAM" id="SSF52540">
    <property type="entry name" value="P-loop containing nucleoside triphosphate hydrolases"/>
    <property type="match status" value="2"/>
</dbReference>
<protein>
    <submittedName>
        <fullName evidence="6">Chaperone clp</fullName>
    </submittedName>
</protein>
<dbReference type="Gene3D" id="3.40.50.300">
    <property type="entry name" value="P-loop containing nucleotide triphosphate hydrolases"/>
    <property type="match status" value="2"/>
</dbReference>
<organism evidence="6 7">
    <name type="scientific">Cardiosporidium cionae</name>
    <dbReference type="NCBI Taxonomy" id="476202"/>
    <lineage>
        <taxon>Eukaryota</taxon>
        <taxon>Sar</taxon>
        <taxon>Alveolata</taxon>
        <taxon>Apicomplexa</taxon>
        <taxon>Aconoidasida</taxon>
        <taxon>Nephromycida</taxon>
        <taxon>Cardiosporidium</taxon>
    </lineage>
</organism>
<dbReference type="SMART" id="SM00382">
    <property type="entry name" value="AAA"/>
    <property type="match status" value="1"/>
</dbReference>
<feature type="domain" description="AAA+ ATPase" evidence="4">
    <location>
        <begin position="201"/>
        <end position="357"/>
    </location>
</feature>
<evidence type="ECO:0000259" key="5">
    <source>
        <dbReference type="SMART" id="SM01086"/>
    </source>
</evidence>
<dbReference type="SMART" id="SM01086">
    <property type="entry name" value="ClpB_D2-small"/>
    <property type="match status" value="1"/>
</dbReference>
<dbReference type="InterPro" id="IPR003959">
    <property type="entry name" value="ATPase_AAA_core"/>
</dbReference>
<sequence>MALLIKNSQYKGEFEEQFEAIIKASKAHGNLILICLDIHSLFNLFNNQGSDPDSVSSLTLFKAAFESKEIQLIGITTPKDYLKQIKLNPNITDFFEKVIINEPTDSETFQILTISKLLDLACVSQKNINNNYLDVADLYKATAVLSGLPENMINKQNKVNQNVTNLEKILKQYIYGQDLAIETISFSIKRAYLGLKQINKPIGSWILGGPSGTGKTELAKTLAKVLFGSENEMIRFDMSEFMEKHSLSRLIGSPPGYVGYGEGGQLTEAVNKKPYSVILFDEIEKAHPDISNLMLQILDDGRLTDSTGKHIDFSNTIIIFTNYDLYLKTNIHEAITKHFKPEFINRVDDIITFKHLNISILTYITDKFLNQMQAQLLTNKTNLSILIHKDVKQFLAQLAYHPLYGARPLKRLIEKLIEKPISDLLIKLKLSSPHLISFLFEKQSKKLIYSIKKIN</sequence>
<dbReference type="PROSITE" id="PS00871">
    <property type="entry name" value="CLPAB_2"/>
    <property type="match status" value="1"/>
</dbReference>
<dbReference type="EMBL" id="JADAQX010000767">
    <property type="protein sequence ID" value="KAF8819419.1"/>
    <property type="molecule type" value="Genomic_DNA"/>
</dbReference>
<dbReference type="PANTHER" id="PTHR11638">
    <property type="entry name" value="ATP-DEPENDENT CLP PROTEASE"/>
    <property type="match status" value="1"/>
</dbReference>
<evidence type="ECO:0000256" key="3">
    <source>
        <dbReference type="ARBA" id="ARBA00023186"/>
    </source>
</evidence>
<evidence type="ECO:0000313" key="6">
    <source>
        <dbReference type="EMBL" id="KAF8819419.1"/>
    </source>
</evidence>
<name>A0ABQ7J666_9APIC</name>
<reference evidence="6 7" key="1">
    <citation type="journal article" date="2020" name="bioRxiv">
        <title>Metabolic contributions of an alphaproteobacterial endosymbiont in the apicomplexan Cardiosporidium cionae.</title>
        <authorList>
            <person name="Hunter E.S."/>
            <person name="Paight C.J."/>
            <person name="Lane C.E."/>
        </authorList>
    </citation>
    <scope>NUCLEOTIDE SEQUENCE [LARGE SCALE GENOMIC DNA]</scope>
    <source>
        <strain evidence="6">ESH_2018</strain>
    </source>
</reference>